<dbReference type="HOGENOM" id="CLU_275678_0_0_10"/>
<dbReference type="RefSeq" id="WP_014799699.1">
    <property type="nucleotide sequence ID" value="NC_018018.1"/>
</dbReference>
<dbReference type="Proteomes" id="UP000006054">
    <property type="component" value="Chromosome"/>
</dbReference>
<evidence type="ECO:0000313" key="2">
    <source>
        <dbReference type="EMBL" id="AFM06276.1"/>
    </source>
</evidence>
<dbReference type="eggNOG" id="COG3536">
    <property type="taxonomic scope" value="Bacteria"/>
</dbReference>
<dbReference type="PATRIC" id="fig|880071.3.peg.3974"/>
<dbReference type="AlphaFoldDB" id="I4AQP1"/>
<keyword evidence="1" id="KW-0732">Signal</keyword>
<sequence length="1271" mass="145658" precursor="true">MRFLLLLLPFLAIISTKTVFAQTDKNDTKNDSLNSTFQKIKWIAVQKKNNSAVVGVPTNDHYTPYTAFWTKEIDSLPPISIQVLQTRPALSSVVGVPTNNTNAIKATYDFEKQIILFDSISNQTIQLDSIQISYQSIPFKIKNWNFKRSQEEYEQAAMQNFIDTVDRKAEKKKIITEERQELFSSNLQKSGSITRGVSVGNQQDVFVNSNLNLQLEGKLTDEIELTAIISDQNVPFQPEGNTQQIQQFDRIQIQLRHKNASLTAGDVTLKQGIGNNSPHFMRFYKNVLGGVLQTNFQRDSTFSTQQKISLAAAKGQFQSYQLPVQEGVQGAYRLVGANNESFIIVQAGSEKVFLDGQLLQRGFNYDYIIDYNTAEITFNPHVVITQFSRVRVEFEYTNQYYNRTISNLGASVNFTSKNKSLNPNKLKKSSWNVFIENYSESDNEKQPINFDISEERQTLLENIGDSLSLAVVESAEEAEGFSINQILYIKKDTLINSFVYPIFVRATQDDENQTLYTISFSEVEQNQGDYSLGETLANGNEYVFVGINQGNYAPIRQLPAPNSKELTNAGIRFSPNKHTSIFAETAFSKQDKNLFSEINSEDDQGNAFFIGIHTKEKIVQNKYKLSYGIDYEIDNKNFEPIDRFRDIEFDRDWTLPTFYGSLPNGKDQILQAFAIIENNQSNKFEYHFTYREREDAITGQQHKILFNKKIGKLQLSTNGFLLTGENKLEYSNSAASSYSDLTSTTSSENSIISSIPSSQVSILSIPQTVFWLRYDADLKYQNRFIIPAYSYSIDKQEFRQNIFSSITNQKQDSVTSSLINYEQHKFYLFQGDSSKKANYKVEYILREDFLPKNGNIQSYTNSQTAQAEATLNFEREKSTQKLTWNATYRNLKYNQEFLDTIKLENTETLMGRIDWRSDFFERAIHQELTYSTVTGREPALEFTFIGVDGTQGTHTWRDDNNDGVQQLGEFYEAINADERNYIKIFTPTSTYLTAFSTDFVYKITLTPPRKWKKAKFIKKSLQLFSLVFSVQNSVKTTENDFAKRFIPFAERSQENILSEQSSLRNVLFLNRTNPKWGGEFRYTSTRQKTLLAGGFDSQNIEEYEGIFRLSLSKTIASKSSFLIGKQNNASDYLENRTYDLELIKPQIELSWQPTTAFRLTTAYRFENKKNTLGIEKATINEFRTELRYSKVGDRVFNLRLRTLNIDFTGETNTPVSYELLEALQAGQNLTWDLSLQQKLFNGLQLSVVYEGRKSGSNAAVHIGRIQVTALF</sequence>
<feature type="signal peptide" evidence="1">
    <location>
        <begin position="1"/>
        <end position="21"/>
    </location>
</feature>
<name>I4AQP1_BERLS</name>
<organism evidence="2 3">
    <name type="scientific">Bernardetia litoralis (strain ATCC 23117 / DSM 6794 / NBRC 15988 / NCIMB 1366 / Fx l1 / Sio-4)</name>
    <name type="common">Flexibacter litoralis</name>
    <dbReference type="NCBI Taxonomy" id="880071"/>
    <lineage>
        <taxon>Bacteria</taxon>
        <taxon>Pseudomonadati</taxon>
        <taxon>Bacteroidota</taxon>
        <taxon>Cytophagia</taxon>
        <taxon>Cytophagales</taxon>
        <taxon>Bernardetiaceae</taxon>
        <taxon>Bernardetia</taxon>
    </lineage>
</organism>
<accession>I4AQP1</accession>
<evidence type="ECO:0000256" key="1">
    <source>
        <dbReference type="SAM" id="SignalP"/>
    </source>
</evidence>
<keyword evidence="3" id="KW-1185">Reference proteome</keyword>
<evidence type="ECO:0000313" key="3">
    <source>
        <dbReference type="Proteomes" id="UP000006054"/>
    </source>
</evidence>
<dbReference type="KEGG" id="fli:Fleli_3974"/>
<dbReference type="EMBL" id="CP003345">
    <property type="protein sequence ID" value="AFM06276.1"/>
    <property type="molecule type" value="Genomic_DNA"/>
</dbReference>
<dbReference type="STRING" id="880071.Fleli_3974"/>
<dbReference type="OrthoDB" id="9815802at2"/>
<protein>
    <submittedName>
        <fullName evidence="2">Uncharacterized protein</fullName>
    </submittedName>
</protein>
<feature type="chain" id="PRO_5003685650" evidence="1">
    <location>
        <begin position="22"/>
        <end position="1271"/>
    </location>
</feature>
<gene>
    <name evidence="2" type="ordered locus">Fleli_3974</name>
</gene>
<proteinExistence type="predicted"/>
<reference evidence="3" key="1">
    <citation type="submission" date="2012-06" db="EMBL/GenBank/DDBJ databases">
        <title>The complete genome of Flexibacter litoralis DSM 6794.</title>
        <authorList>
            <person name="Lucas S."/>
            <person name="Copeland A."/>
            <person name="Lapidus A."/>
            <person name="Glavina del Rio T."/>
            <person name="Dalin E."/>
            <person name="Tice H."/>
            <person name="Bruce D."/>
            <person name="Goodwin L."/>
            <person name="Pitluck S."/>
            <person name="Peters L."/>
            <person name="Ovchinnikova G."/>
            <person name="Lu M."/>
            <person name="Kyrpides N."/>
            <person name="Mavromatis K."/>
            <person name="Ivanova N."/>
            <person name="Brettin T."/>
            <person name="Detter J.C."/>
            <person name="Han C."/>
            <person name="Larimer F."/>
            <person name="Land M."/>
            <person name="Hauser L."/>
            <person name="Markowitz V."/>
            <person name="Cheng J.-F."/>
            <person name="Hugenholtz P."/>
            <person name="Woyke T."/>
            <person name="Wu D."/>
            <person name="Spring S."/>
            <person name="Lang E."/>
            <person name="Kopitz M."/>
            <person name="Brambilla E."/>
            <person name="Klenk H.-P."/>
            <person name="Eisen J.A."/>
        </authorList>
    </citation>
    <scope>NUCLEOTIDE SEQUENCE [LARGE SCALE GENOMIC DNA]</scope>
    <source>
        <strain evidence="3">ATCC 23117 / DSM 6794 / NBRC 15988 / NCIMB 1366 / Sio-4</strain>
    </source>
</reference>